<dbReference type="InterPro" id="IPR029413">
    <property type="entry name" value="RG-lyase_II"/>
</dbReference>
<comment type="subcellular location">
    <subcellularLocation>
        <location evidence="2">Secreted</location>
    </subcellularLocation>
</comment>
<dbReference type="Proteomes" id="UP001341840">
    <property type="component" value="Unassembled WGS sequence"/>
</dbReference>
<sequence>MHGFHITRWSRGLNELASPASLNTENDQVVLQNGIVSITIAKPGGYILGISYNGIDNVLEARNDKNDRGYVDFVSNEPGKPGGEPKIEMTDFKVISQDQNMAEVSFTRTWSSSGGGVPFNIDIRYILRRGDSGFYPYLIVERLDGFPAVEIDQIRIVFKLATGRFHYMAITNTRQRLMPSMRDRESGQTLDYPEAVRLTRPLEREFDGEVDDKYQYSIENEDNKVNGWISPDSAPRVGFWILTPSNEFRNCGPIKQDLTSHTGPFALSMFVSNHYAGKEVNMKFEKGELYKKVFGPVFIYLNSGSTSQQLWSDAVQKQSNEAKSWPYNFPRSIDFIQANKRGTVSGRLQVQDRFIKEQGPQNANNAYVGLALPGDPGSWQKESKGYQFWTRTDKNGNFVINNILPGDYNLYAWVPGFIGDYKYNNTITIAPGGSTKLNTLVYNPPRNGPTLWEIGIPDRLAAEFFVPDASPQFTNFLYRDDNANKFRQYGLWERYAELHPNNDLVFTLGANDYTKDWYFAHVTRKTGDKRYIPTTWQIVFDLPNVISGRMYTLQVALASSTEAALQVWFNDPKNADPPHFATGQIGDDNAIARHGIHGLYKLLSISVSGKRLVKGKNTIYLKQSKARTPFEGFMYDYIRLEAPPLLSPSFDH</sequence>
<dbReference type="InterPro" id="IPR013784">
    <property type="entry name" value="Carb-bd-like_fold"/>
</dbReference>
<gene>
    <name evidence="10" type="ORF">PIB30_061329</name>
</gene>
<dbReference type="Gene3D" id="2.60.120.260">
    <property type="entry name" value="Galactose-binding domain-like"/>
    <property type="match status" value="1"/>
</dbReference>
<comment type="similarity">
    <text evidence="3">Belongs to the polysaccharide lyase 4 family.</text>
</comment>
<dbReference type="CDD" id="cd10316">
    <property type="entry name" value="RGL4_M"/>
    <property type="match status" value="1"/>
</dbReference>
<evidence type="ECO:0000256" key="2">
    <source>
        <dbReference type="ARBA" id="ARBA00004613"/>
    </source>
</evidence>
<evidence type="ECO:0000256" key="3">
    <source>
        <dbReference type="ARBA" id="ARBA00010418"/>
    </source>
</evidence>
<dbReference type="SUPFAM" id="SSF74650">
    <property type="entry name" value="Galactose mutarotase-like"/>
    <property type="match status" value="1"/>
</dbReference>
<evidence type="ECO:0000256" key="5">
    <source>
        <dbReference type="ARBA" id="ARBA00022525"/>
    </source>
</evidence>
<dbReference type="EC" id="4.2.2.23" evidence="4"/>
<proteinExistence type="inferred from homology"/>
<evidence type="ECO:0000313" key="11">
    <source>
        <dbReference type="Proteomes" id="UP001341840"/>
    </source>
</evidence>
<feature type="domain" description="Rhamnogalacturonan lyase" evidence="9">
    <location>
        <begin position="364"/>
        <end position="437"/>
    </location>
</feature>
<dbReference type="Pfam" id="PF06045">
    <property type="entry name" value="Rhamnogal_lyase"/>
    <property type="match status" value="1"/>
</dbReference>
<evidence type="ECO:0000259" key="9">
    <source>
        <dbReference type="Pfam" id="PF14686"/>
    </source>
</evidence>
<evidence type="ECO:0000256" key="7">
    <source>
        <dbReference type="ARBA" id="ARBA00023239"/>
    </source>
</evidence>
<organism evidence="10 11">
    <name type="scientific">Stylosanthes scabra</name>
    <dbReference type="NCBI Taxonomy" id="79078"/>
    <lineage>
        <taxon>Eukaryota</taxon>
        <taxon>Viridiplantae</taxon>
        <taxon>Streptophyta</taxon>
        <taxon>Embryophyta</taxon>
        <taxon>Tracheophyta</taxon>
        <taxon>Spermatophyta</taxon>
        <taxon>Magnoliopsida</taxon>
        <taxon>eudicotyledons</taxon>
        <taxon>Gunneridae</taxon>
        <taxon>Pentapetalae</taxon>
        <taxon>rosids</taxon>
        <taxon>fabids</taxon>
        <taxon>Fabales</taxon>
        <taxon>Fabaceae</taxon>
        <taxon>Papilionoideae</taxon>
        <taxon>50 kb inversion clade</taxon>
        <taxon>dalbergioids sensu lato</taxon>
        <taxon>Dalbergieae</taxon>
        <taxon>Pterocarpus clade</taxon>
        <taxon>Stylosanthes</taxon>
    </lineage>
</organism>
<evidence type="ECO:0000256" key="1">
    <source>
        <dbReference type="ARBA" id="ARBA00001324"/>
    </source>
</evidence>
<comment type="catalytic activity">
    <reaction evidence="1">
        <text>Endotype eliminative cleavage of L-alpha-rhamnopyranosyl-(1-&gt;4)-alpha-D-galactopyranosyluronic acid bonds of rhamnogalacturonan I domains in ramified hairy regions of pectin leaving L-rhamnopyranose at the reducing end and 4-deoxy-4,5-unsaturated D-galactopyranosyluronic acid at the non-reducing end.</text>
        <dbReference type="EC" id="4.2.2.23"/>
    </reaction>
</comment>
<evidence type="ECO:0000259" key="8">
    <source>
        <dbReference type="Pfam" id="PF14683"/>
    </source>
</evidence>
<keyword evidence="11" id="KW-1185">Reference proteome</keyword>
<evidence type="ECO:0000256" key="4">
    <source>
        <dbReference type="ARBA" id="ARBA00012437"/>
    </source>
</evidence>
<keyword evidence="6" id="KW-0732">Signal</keyword>
<dbReference type="CDD" id="cd10317">
    <property type="entry name" value="RGL4_C"/>
    <property type="match status" value="1"/>
</dbReference>
<comment type="caution">
    <text evidence="10">The sequence shown here is derived from an EMBL/GenBank/DDBJ whole genome shotgun (WGS) entry which is preliminary data.</text>
</comment>
<name>A0ABU6WLY8_9FABA</name>
<dbReference type="InterPro" id="IPR010325">
    <property type="entry name" value="Rhamnogal_lyase"/>
</dbReference>
<dbReference type="PANTHER" id="PTHR32018:SF6">
    <property type="entry name" value="RHAMNOGALACTURONAN ENDOLYASE"/>
    <property type="match status" value="1"/>
</dbReference>
<dbReference type="InterPro" id="IPR029411">
    <property type="entry name" value="RG-lyase_III"/>
</dbReference>
<dbReference type="InterPro" id="IPR011013">
    <property type="entry name" value="Gal_mutarotase_sf_dom"/>
</dbReference>
<dbReference type="CDD" id="cd10320">
    <property type="entry name" value="RGL4_N"/>
    <property type="match status" value="1"/>
</dbReference>
<dbReference type="EMBL" id="JASCZI010181797">
    <property type="protein sequence ID" value="MED6185876.1"/>
    <property type="molecule type" value="Genomic_DNA"/>
</dbReference>
<dbReference type="Pfam" id="PF14686">
    <property type="entry name" value="fn3_3"/>
    <property type="match status" value="1"/>
</dbReference>
<dbReference type="InterPro" id="IPR051850">
    <property type="entry name" value="Polysacch_Lyase_4"/>
</dbReference>
<protein>
    <recommendedName>
        <fullName evidence="4">rhamnogalacturonan endolyase</fullName>
        <ecNumber evidence="4">4.2.2.23</ecNumber>
    </recommendedName>
</protein>
<dbReference type="PANTHER" id="PTHR32018">
    <property type="entry name" value="RHAMNOGALACTURONATE LYASE FAMILY PROTEIN"/>
    <property type="match status" value="1"/>
</dbReference>
<dbReference type="Gene3D" id="2.70.98.10">
    <property type="match status" value="1"/>
</dbReference>
<dbReference type="InterPro" id="IPR008979">
    <property type="entry name" value="Galactose-bd-like_sf"/>
</dbReference>
<keyword evidence="7" id="KW-0456">Lyase</keyword>
<evidence type="ECO:0000256" key="6">
    <source>
        <dbReference type="ARBA" id="ARBA00022729"/>
    </source>
</evidence>
<keyword evidence="5" id="KW-0964">Secreted</keyword>
<dbReference type="Gene3D" id="2.60.40.1120">
    <property type="entry name" value="Carboxypeptidase-like, regulatory domain"/>
    <property type="match status" value="1"/>
</dbReference>
<dbReference type="InterPro" id="IPR014718">
    <property type="entry name" value="GH-type_carb-bd"/>
</dbReference>
<feature type="domain" description="Rhamnogalacturonan lyase" evidence="8">
    <location>
        <begin position="450"/>
        <end position="640"/>
    </location>
</feature>
<dbReference type="SUPFAM" id="SSF49785">
    <property type="entry name" value="Galactose-binding domain-like"/>
    <property type="match status" value="1"/>
</dbReference>
<evidence type="ECO:0000313" key="10">
    <source>
        <dbReference type="EMBL" id="MED6185876.1"/>
    </source>
</evidence>
<reference evidence="10 11" key="1">
    <citation type="journal article" date="2023" name="Plants (Basel)">
        <title>Bridging the Gap: Combining Genomics and Transcriptomics Approaches to Understand Stylosanthes scabra, an Orphan Legume from the Brazilian Caatinga.</title>
        <authorList>
            <person name="Ferreira-Neto J.R.C."/>
            <person name="da Silva M.D."/>
            <person name="Binneck E."/>
            <person name="de Melo N.F."/>
            <person name="da Silva R.H."/>
            <person name="de Melo A.L.T.M."/>
            <person name="Pandolfi V."/>
            <person name="Bustamante F.O."/>
            <person name="Brasileiro-Vidal A.C."/>
            <person name="Benko-Iseppon A.M."/>
        </authorList>
    </citation>
    <scope>NUCLEOTIDE SEQUENCE [LARGE SCALE GENOMIC DNA]</scope>
    <source>
        <tissue evidence="10">Leaves</tissue>
    </source>
</reference>
<accession>A0ABU6WLY8</accession>
<dbReference type="Pfam" id="PF14683">
    <property type="entry name" value="CBM-like"/>
    <property type="match status" value="1"/>
</dbReference>
<dbReference type="SUPFAM" id="SSF49452">
    <property type="entry name" value="Starch-binding domain-like"/>
    <property type="match status" value="1"/>
</dbReference>